<dbReference type="Pfam" id="PF02481">
    <property type="entry name" value="DNA_processg_A"/>
    <property type="match status" value="1"/>
</dbReference>
<evidence type="ECO:0000313" key="4">
    <source>
        <dbReference type="EMBL" id="CAB4621909.1"/>
    </source>
</evidence>
<accession>A0A6J6B5N2</accession>
<organism evidence="3">
    <name type="scientific">freshwater metagenome</name>
    <dbReference type="NCBI Taxonomy" id="449393"/>
    <lineage>
        <taxon>unclassified sequences</taxon>
        <taxon>metagenomes</taxon>
        <taxon>ecological metagenomes</taxon>
    </lineage>
</organism>
<dbReference type="PANTHER" id="PTHR43022:SF1">
    <property type="entry name" value="PROTEIN SMF"/>
    <property type="match status" value="1"/>
</dbReference>
<dbReference type="InterPro" id="IPR057666">
    <property type="entry name" value="DrpA_SLOG"/>
</dbReference>
<dbReference type="NCBIfam" id="TIGR00732">
    <property type="entry name" value="dprA"/>
    <property type="match status" value="1"/>
</dbReference>
<dbReference type="InterPro" id="IPR003488">
    <property type="entry name" value="DprA"/>
</dbReference>
<evidence type="ECO:0000313" key="3">
    <source>
        <dbReference type="EMBL" id="CAB4534004.1"/>
    </source>
</evidence>
<dbReference type="SUPFAM" id="SSF102405">
    <property type="entry name" value="MCP/YpsA-like"/>
    <property type="match status" value="1"/>
</dbReference>
<dbReference type="PANTHER" id="PTHR43022">
    <property type="entry name" value="PROTEIN SMF"/>
    <property type="match status" value="1"/>
</dbReference>
<evidence type="ECO:0000256" key="1">
    <source>
        <dbReference type="ARBA" id="ARBA00006525"/>
    </source>
</evidence>
<gene>
    <name evidence="3" type="ORF">UFOPK1446_00005</name>
    <name evidence="4" type="ORF">UFOPK1939_00620</name>
</gene>
<proteinExistence type="inferred from homology"/>
<sequence length="293" mass="30956">MRWNERTARVLLAMVASVGDSQLHEHLSSRGAAEVVEALLRQRSSLRRSATYLKRLPDDPLTAVEQAMDVSQQCRAHVVIPGDEMWPDALNDLQARCPWVMWMRGAPSSQNVKPKFSVAMVGARAATNYGTTVAHEIAADLAAEGVVVVSGGAFGIDTAAHRGALAAQGVTIAVLANGIDQVYPVGNTSLLHAVMATGVVMTELPPGMHPTRQGFLARNRLIAALGGATLVVEAAARSGSASTVTRALELGRDVMAVPGPVTSMMSVGTHELIRDGATLVTSADDVRELLNPW</sequence>
<name>A0A6J6B5N2_9ZZZZ</name>
<comment type="similarity">
    <text evidence="1">Belongs to the DprA/Smf family.</text>
</comment>
<feature type="domain" description="Smf/DprA SLOG" evidence="2">
    <location>
        <begin position="78"/>
        <end position="290"/>
    </location>
</feature>
<protein>
    <submittedName>
        <fullName evidence="3">Unannotated protein</fullName>
    </submittedName>
</protein>
<dbReference type="GO" id="GO:0009294">
    <property type="term" value="P:DNA-mediated transformation"/>
    <property type="evidence" value="ECO:0007669"/>
    <property type="project" value="InterPro"/>
</dbReference>
<dbReference type="EMBL" id="CAEZSO010000001">
    <property type="protein sequence ID" value="CAB4534004.1"/>
    <property type="molecule type" value="Genomic_DNA"/>
</dbReference>
<dbReference type="EMBL" id="CAEZVF010000077">
    <property type="protein sequence ID" value="CAB4621909.1"/>
    <property type="molecule type" value="Genomic_DNA"/>
</dbReference>
<evidence type="ECO:0000259" key="2">
    <source>
        <dbReference type="Pfam" id="PF02481"/>
    </source>
</evidence>
<dbReference type="AlphaFoldDB" id="A0A6J6B5N2"/>
<reference evidence="3" key="1">
    <citation type="submission" date="2020-05" db="EMBL/GenBank/DDBJ databases">
        <authorList>
            <person name="Chiriac C."/>
            <person name="Salcher M."/>
            <person name="Ghai R."/>
            <person name="Kavagutti S V."/>
        </authorList>
    </citation>
    <scope>NUCLEOTIDE SEQUENCE</scope>
</reference>
<dbReference type="Gene3D" id="3.40.50.450">
    <property type="match status" value="1"/>
</dbReference>